<evidence type="ECO:0000256" key="1">
    <source>
        <dbReference type="SAM" id="MobiDB-lite"/>
    </source>
</evidence>
<dbReference type="EMBL" id="QEAQ01000218">
    <property type="protein sequence ID" value="TPX53524.1"/>
    <property type="molecule type" value="Genomic_DNA"/>
</dbReference>
<evidence type="ECO:0000256" key="3">
    <source>
        <dbReference type="SAM" id="SignalP"/>
    </source>
</evidence>
<name>A0A507DPD8_9FUNG</name>
<keyword evidence="2" id="KW-0812">Transmembrane</keyword>
<dbReference type="Proteomes" id="UP000318582">
    <property type="component" value="Unassembled WGS sequence"/>
</dbReference>
<feature type="transmembrane region" description="Helical" evidence="2">
    <location>
        <begin position="276"/>
        <end position="301"/>
    </location>
</feature>
<sequence length="331" mass="35355">MQSRRTLLSWLLLFVSPAVLANKPFPTTCSPGAGALPAMGFRVMWDTDVPIISNNTPGANRAHERIVSAASPCRCATLCGDPKQRCDWWAWTGDSNGDTGEALVDSVSNNNSNTTTSNTTMSNTAISNTTNSNEGGGSRVTDTPSIGGVVPDASQDSQRAATCYLRTLPPASTQATLRFRSSPDYSLLAALPTATTQIISTLGNVTLNKCVDSCLENRSCVYLAHITKPATLCTLYAGIAKPGTVVGVWDPRVPALDPPPPNLVVVTGHGQKRLPWIITAMFVAVALGCAGVLAGIAAFWWKRRHMGSTTRFAWRRKDCAVYHETIQIGHP</sequence>
<feature type="region of interest" description="Disordered" evidence="1">
    <location>
        <begin position="112"/>
        <end position="139"/>
    </location>
</feature>
<keyword evidence="5" id="KW-1185">Reference proteome</keyword>
<comment type="caution">
    <text evidence="4">The sequence shown here is derived from an EMBL/GenBank/DDBJ whole genome shotgun (WGS) entry which is preliminary data.</text>
</comment>
<evidence type="ECO:0000313" key="5">
    <source>
        <dbReference type="Proteomes" id="UP000318582"/>
    </source>
</evidence>
<evidence type="ECO:0000313" key="4">
    <source>
        <dbReference type="EMBL" id="TPX53524.1"/>
    </source>
</evidence>
<reference evidence="4 5" key="1">
    <citation type="journal article" date="2019" name="Sci. Rep.">
        <title>Comparative genomics of chytrid fungi reveal insights into the obligate biotrophic and pathogenic lifestyle of Synchytrium endobioticum.</title>
        <authorList>
            <person name="van de Vossenberg B.T.L.H."/>
            <person name="Warris S."/>
            <person name="Nguyen H.D.T."/>
            <person name="van Gent-Pelzer M.P.E."/>
            <person name="Joly D.L."/>
            <person name="van de Geest H.C."/>
            <person name="Bonants P.J.M."/>
            <person name="Smith D.S."/>
            <person name="Levesque C.A."/>
            <person name="van der Lee T.A.J."/>
        </authorList>
    </citation>
    <scope>NUCLEOTIDE SEQUENCE [LARGE SCALE GENOMIC DNA]</scope>
    <source>
        <strain evidence="4 5">CBS 809.83</strain>
    </source>
</reference>
<gene>
    <name evidence="4" type="ORF">PhCBS80983_g06266</name>
</gene>
<accession>A0A507DPD8</accession>
<protein>
    <recommendedName>
        <fullName evidence="6">Apple domain-containing protein</fullName>
    </recommendedName>
</protein>
<dbReference type="AlphaFoldDB" id="A0A507DPD8"/>
<keyword evidence="2" id="KW-0472">Membrane</keyword>
<evidence type="ECO:0008006" key="6">
    <source>
        <dbReference type="Google" id="ProtNLM"/>
    </source>
</evidence>
<keyword evidence="2" id="KW-1133">Transmembrane helix</keyword>
<feature type="chain" id="PRO_5021360130" description="Apple domain-containing protein" evidence="3">
    <location>
        <begin position="22"/>
        <end position="331"/>
    </location>
</feature>
<evidence type="ECO:0000256" key="2">
    <source>
        <dbReference type="SAM" id="Phobius"/>
    </source>
</evidence>
<keyword evidence="3" id="KW-0732">Signal</keyword>
<organism evidence="4 5">
    <name type="scientific">Powellomyces hirtus</name>
    <dbReference type="NCBI Taxonomy" id="109895"/>
    <lineage>
        <taxon>Eukaryota</taxon>
        <taxon>Fungi</taxon>
        <taxon>Fungi incertae sedis</taxon>
        <taxon>Chytridiomycota</taxon>
        <taxon>Chytridiomycota incertae sedis</taxon>
        <taxon>Chytridiomycetes</taxon>
        <taxon>Spizellomycetales</taxon>
        <taxon>Powellomycetaceae</taxon>
        <taxon>Powellomyces</taxon>
    </lineage>
</organism>
<feature type="signal peptide" evidence="3">
    <location>
        <begin position="1"/>
        <end position="21"/>
    </location>
</feature>
<feature type="compositionally biased region" description="Low complexity" evidence="1">
    <location>
        <begin position="112"/>
        <end position="133"/>
    </location>
</feature>
<proteinExistence type="predicted"/>